<gene>
    <name evidence="1" type="ORF">VNO78_00746</name>
</gene>
<comment type="caution">
    <text evidence="1">The sequence shown here is derived from an EMBL/GenBank/DDBJ whole genome shotgun (WGS) entry which is preliminary data.</text>
</comment>
<organism evidence="1 2">
    <name type="scientific">Psophocarpus tetragonolobus</name>
    <name type="common">Winged bean</name>
    <name type="synonym">Dolichos tetragonolobus</name>
    <dbReference type="NCBI Taxonomy" id="3891"/>
    <lineage>
        <taxon>Eukaryota</taxon>
        <taxon>Viridiplantae</taxon>
        <taxon>Streptophyta</taxon>
        <taxon>Embryophyta</taxon>
        <taxon>Tracheophyta</taxon>
        <taxon>Spermatophyta</taxon>
        <taxon>Magnoliopsida</taxon>
        <taxon>eudicotyledons</taxon>
        <taxon>Gunneridae</taxon>
        <taxon>Pentapetalae</taxon>
        <taxon>rosids</taxon>
        <taxon>fabids</taxon>
        <taxon>Fabales</taxon>
        <taxon>Fabaceae</taxon>
        <taxon>Papilionoideae</taxon>
        <taxon>50 kb inversion clade</taxon>
        <taxon>NPAAA clade</taxon>
        <taxon>indigoferoid/millettioid clade</taxon>
        <taxon>Phaseoleae</taxon>
        <taxon>Psophocarpus</taxon>
    </lineage>
</organism>
<accession>A0AAN9XV71</accession>
<sequence length="111" mass="11566">MPLLAYCSRGADCEPGALTSIDLVVEEWVSGGGTNCASHDPLGEGFVAAIDSDDSSLRAPFCTFNERKTQVVGEKLCALSLQLIRSSPLVGFMISSNGVASSLTVLIDGEV</sequence>
<reference evidence="1 2" key="1">
    <citation type="submission" date="2024-01" db="EMBL/GenBank/DDBJ databases">
        <title>The genomes of 5 underutilized Papilionoideae crops provide insights into root nodulation and disease resistanc.</title>
        <authorList>
            <person name="Jiang F."/>
        </authorList>
    </citation>
    <scope>NUCLEOTIDE SEQUENCE [LARGE SCALE GENOMIC DNA]</scope>
    <source>
        <strain evidence="1">DUOXIRENSHENG_FW03</strain>
        <tissue evidence="1">Leaves</tissue>
    </source>
</reference>
<dbReference type="EMBL" id="JAYMYS010000001">
    <property type="protein sequence ID" value="KAK7410174.1"/>
    <property type="molecule type" value="Genomic_DNA"/>
</dbReference>
<keyword evidence="2" id="KW-1185">Reference proteome</keyword>
<protein>
    <submittedName>
        <fullName evidence="1">Uncharacterized protein</fullName>
    </submittedName>
</protein>
<evidence type="ECO:0000313" key="2">
    <source>
        <dbReference type="Proteomes" id="UP001386955"/>
    </source>
</evidence>
<dbReference type="Proteomes" id="UP001386955">
    <property type="component" value="Unassembled WGS sequence"/>
</dbReference>
<evidence type="ECO:0000313" key="1">
    <source>
        <dbReference type="EMBL" id="KAK7410174.1"/>
    </source>
</evidence>
<name>A0AAN9XV71_PSOTE</name>
<proteinExistence type="predicted"/>
<dbReference type="AlphaFoldDB" id="A0AAN9XV71"/>